<sequence>MLLLNFACSTLFCLKNNSFWASASEADPLVRLTTVSCCRKGAICRGQADLA</sequence>
<name>A0A0A9G1X3_ARUDO</name>
<accession>A0A0A9G1X3</accession>
<evidence type="ECO:0000313" key="1">
    <source>
        <dbReference type="EMBL" id="JAE18522.1"/>
    </source>
</evidence>
<proteinExistence type="predicted"/>
<reference evidence="1" key="1">
    <citation type="submission" date="2014-09" db="EMBL/GenBank/DDBJ databases">
        <authorList>
            <person name="Magalhaes I.L.F."/>
            <person name="Oliveira U."/>
            <person name="Santos F.R."/>
            <person name="Vidigal T.H.D.A."/>
            <person name="Brescovit A.D."/>
            <person name="Santos A.J."/>
        </authorList>
    </citation>
    <scope>NUCLEOTIDE SEQUENCE</scope>
    <source>
        <tissue evidence="1">Shoot tissue taken approximately 20 cm above the soil surface</tissue>
    </source>
</reference>
<dbReference type="AlphaFoldDB" id="A0A0A9G1X3"/>
<protein>
    <submittedName>
        <fullName evidence="1">Uncharacterized protein</fullName>
    </submittedName>
</protein>
<reference evidence="1" key="2">
    <citation type="journal article" date="2015" name="Data Brief">
        <title>Shoot transcriptome of the giant reed, Arundo donax.</title>
        <authorList>
            <person name="Barrero R.A."/>
            <person name="Guerrero F.D."/>
            <person name="Moolhuijzen P."/>
            <person name="Goolsby J.A."/>
            <person name="Tidwell J."/>
            <person name="Bellgard S.E."/>
            <person name="Bellgard M.I."/>
        </authorList>
    </citation>
    <scope>NUCLEOTIDE SEQUENCE</scope>
    <source>
        <tissue evidence="1">Shoot tissue taken approximately 20 cm above the soil surface</tissue>
    </source>
</reference>
<organism evidence="1">
    <name type="scientific">Arundo donax</name>
    <name type="common">Giant reed</name>
    <name type="synonym">Donax arundinaceus</name>
    <dbReference type="NCBI Taxonomy" id="35708"/>
    <lineage>
        <taxon>Eukaryota</taxon>
        <taxon>Viridiplantae</taxon>
        <taxon>Streptophyta</taxon>
        <taxon>Embryophyta</taxon>
        <taxon>Tracheophyta</taxon>
        <taxon>Spermatophyta</taxon>
        <taxon>Magnoliopsida</taxon>
        <taxon>Liliopsida</taxon>
        <taxon>Poales</taxon>
        <taxon>Poaceae</taxon>
        <taxon>PACMAD clade</taxon>
        <taxon>Arundinoideae</taxon>
        <taxon>Arundineae</taxon>
        <taxon>Arundo</taxon>
    </lineage>
</organism>
<dbReference type="EMBL" id="GBRH01179374">
    <property type="protein sequence ID" value="JAE18522.1"/>
    <property type="molecule type" value="Transcribed_RNA"/>
</dbReference>